<keyword evidence="2" id="KW-1185">Reference proteome</keyword>
<evidence type="ECO:0000313" key="2">
    <source>
        <dbReference type="Proteomes" id="UP000315949"/>
    </source>
</evidence>
<gene>
    <name evidence="1" type="ORF">FQY79_11245</name>
</gene>
<reference evidence="1 2" key="1">
    <citation type="submission" date="2019-07" db="EMBL/GenBank/DDBJ databases">
        <title>Luteimonas sp. YD-1 nov., isolated from acidic soil.</title>
        <authorList>
            <person name="Zhou J."/>
        </authorList>
    </citation>
    <scope>NUCLEOTIDE SEQUENCE [LARGE SCALE GENOMIC DNA]</scope>
    <source>
        <strain evidence="1 2">YD-1</strain>
    </source>
</reference>
<organism evidence="1 2">
    <name type="scientific">Luteimonas wenzhouensis</name>
    <dbReference type="NCBI Taxonomy" id="2599615"/>
    <lineage>
        <taxon>Bacteria</taxon>
        <taxon>Pseudomonadati</taxon>
        <taxon>Pseudomonadota</taxon>
        <taxon>Gammaproteobacteria</taxon>
        <taxon>Lysobacterales</taxon>
        <taxon>Lysobacteraceae</taxon>
        <taxon>Luteimonas</taxon>
    </lineage>
</organism>
<dbReference type="AlphaFoldDB" id="A0A5C5TUL3"/>
<dbReference type="Proteomes" id="UP000315949">
    <property type="component" value="Unassembled WGS sequence"/>
</dbReference>
<sequence length="185" mass="19971">MYDAAPSAPPLLPPPGRYADLGRGSIIDRRKAVNAMLRYPRVEELRSVVYACGEDRYLVTATTSIWEAGPVARLPWDVADEELGYAVLDSLLQYHAHPPPPRNGGVRTWRALQASGARSRKRFKEISNYVDLRTIGSGIVICAGDLPGGVFVGQLASIAPAPAEIGGLVRKLVGLWRTLAPQATA</sequence>
<dbReference type="EMBL" id="VOHE01000006">
    <property type="protein sequence ID" value="TWT17893.1"/>
    <property type="molecule type" value="Genomic_DNA"/>
</dbReference>
<dbReference type="RefSeq" id="WP_146313018.1">
    <property type="nucleotide sequence ID" value="NZ_VOHE01000006.1"/>
</dbReference>
<name>A0A5C5TUL3_9GAMM</name>
<protein>
    <submittedName>
        <fullName evidence="1">Uncharacterized protein</fullName>
    </submittedName>
</protein>
<evidence type="ECO:0000313" key="1">
    <source>
        <dbReference type="EMBL" id="TWT17893.1"/>
    </source>
</evidence>
<accession>A0A5C5TUL3</accession>
<proteinExistence type="predicted"/>
<comment type="caution">
    <text evidence="1">The sequence shown here is derived from an EMBL/GenBank/DDBJ whole genome shotgun (WGS) entry which is preliminary data.</text>
</comment>